<dbReference type="Gene3D" id="3.30.700.10">
    <property type="entry name" value="Glycoprotein, Type 4 Pilin"/>
    <property type="match status" value="1"/>
</dbReference>
<dbReference type="Proteomes" id="UP000006251">
    <property type="component" value="Unassembled WGS sequence"/>
</dbReference>
<keyword evidence="3" id="KW-1185">Reference proteome</keyword>
<accession>K6ZJ35</accession>
<evidence type="ECO:0000313" key="2">
    <source>
        <dbReference type="EMBL" id="GAC30332.1"/>
    </source>
</evidence>
<evidence type="ECO:0000313" key="3">
    <source>
        <dbReference type="Proteomes" id="UP000006251"/>
    </source>
</evidence>
<reference evidence="3" key="1">
    <citation type="journal article" date="2014" name="Environ. Microbiol.">
        <title>Comparative genomics of the marine bacterial genus Glaciecola reveals the high degree of genomic diversity and genomic characteristic for cold adaptation.</title>
        <authorList>
            <person name="Qin Q.L."/>
            <person name="Xie B.B."/>
            <person name="Yu Y."/>
            <person name="Shu Y.L."/>
            <person name="Rong J.C."/>
            <person name="Zhang Y.J."/>
            <person name="Zhao D.L."/>
            <person name="Chen X.L."/>
            <person name="Zhang X.Y."/>
            <person name="Chen B."/>
            <person name="Zhou B.C."/>
            <person name="Zhang Y.Z."/>
        </authorList>
    </citation>
    <scope>NUCLEOTIDE SEQUENCE [LARGE SCALE GENOMIC DNA]</scope>
    <source>
        <strain evidence="3">ACAM 615</strain>
    </source>
</reference>
<dbReference type="EMBL" id="BAEQ01000055">
    <property type="protein sequence ID" value="GAC30332.1"/>
    <property type="molecule type" value="Genomic_DNA"/>
</dbReference>
<dbReference type="Pfam" id="PF07963">
    <property type="entry name" value="N_methyl"/>
    <property type="match status" value="1"/>
</dbReference>
<organism evidence="2 3">
    <name type="scientific">Brumicola pallidula DSM 14239 = ACAM 615</name>
    <dbReference type="NCBI Taxonomy" id="1121922"/>
    <lineage>
        <taxon>Bacteria</taxon>
        <taxon>Pseudomonadati</taxon>
        <taxon>Pseudomonadota</taxon>
        <taxon>Gammaproteobacteria</taxon>
        <taxon>Alteromonadales</taxon>
        <taxon>Alteromonadaceae</taxon>
        <taxon>Brumicola</taxon>
    </lineage>
</organism>
<dbReference type="SUPFAM" id="SSF54523">
    <property type="entry name" value="Pili subunits"/>
    <property type="match status" value="1"/>
</dbReference>
<dbReference type="InterPro" id="IPR045584">
    <property type="entry name" value="Pilin-like"/>
</dbReference>
<proteinExistence type="predicted"/>
<name>K6ZJ35_9ALTE</name>
<keyword evidence="1" id="KW-1133">Transmembrane helix</keyword>
<dbReference type="STRING" id="1121922.GCA_000428905_00840"/>
<evidence type="ECO:0008006" key="4">
    <source>
        <dbReference type="Google" id="ProtNLM"/>
    </source>
</evidence>
<dbReference type="InterPro" id="IPR012902">
    <property type="entry name" value="N_methyl_site"/>
</dbReference>
<dbReference type="RefSeq" id="WP_006014257.1">
    <property type="nucleotide sequence ID" value="NZ_BAEQ01000055.1"/>
</dbReference>
<keyword evidence="1" id="KW-0812">Transmembrane</keyword>
<sequence length="185" mass="19799">MQIHTIRHSQTGFTLIELIIVIVILGILAVTVAPRFIDVSDDAQRATTAFEAAAFRAGIKLVYSAYQVRQESPIIMGDKSVQIDSVSDWPTGSGSGVQFCVNLWDSVVDSSVSITGKSAPGSSLSEGWNAFGNADLCAYSKKTGDLTLAGGSLPHFIYYIRDYGPVPFGGQVYEGRAGDIKAFNI</sequence>
<protein>
    <recommendedName>
        <fullName evidence="4">MSHA pilin protein MshA</fullName>
    </recommendedName>
</protein>
<feature type="transmembrane region" description="Helical" evidence="1">
    <location>
        <begin position="12"/>
        <end position="37"/>
    </location>
</feature>
<dbReference type="AlphaFoldDB" id="K6ZJ35"/>
<keyword evidence="1" id="KW-0472">Membrane</keyword>
<dbReference type="PROSITE" id="PS00409">
    <property type="entry name" value="PROKAR_NTER_METHYL"/>
    <property type="match status" value="1"/>
</dbReference>
<gene>
    <name evidence="2" type="ORF">GPAL_3484</name>
</gene>
<dbReference type="NCBIfam" id="TIGR02532">
    <property type="entry name" value="IV_pilin_GFxxxE"/>
    <property type="match status" value="1"/>
</dbReference>
<evidence type="ECO:0000256" key="1">
    <source>
        <dbReference type="SAM" id="Phobius"/>
    </source>
</evidence>
<comment type="caution">
    <text evidence="2">The sequence shown here is derived from an EMBL/GenBank/DDBJ whole genome shotgun (WGS) entry which is preliminary data.</text>
</comment>